<dbReference type="InterPro" id="IPR020846">
    <property type="entry name" value="MFS_dom"/>
</dbReference>
<dbReference type="CDD" id="cd17321">
    <property type="entry name" value="MFS_MMR_MDR_like"/>
    <property type="match status" value="1"/>
</dbReference>
<dbReference type="PANTHER" id="PTHR42718">
    <property type="entry name" value="MAJOR FACILITATOR SUPERFAMILY MULTIDRUG TRANSPORTER MFSC"/>
    <property type="match status" value="1"/>
</dbReference>
<accession>A0A381YZ18</accession>
<feature type="transmembrane region" description="Helical" evidence="6">
    <location>
        <begin position="116"/>
        <end position="139"/>
    </location>
</feature>
<dbReference type="Gene3D" id="1.20.1250.20">
    <property type="entry name" value="MFS general substrate transporter like domains"/>
    <property type="match status" value="1"/>
</dbReference>
<keyword evidence="4 6" id="KW-1133">Transmembrane helix</keyword>
<proteinExistence type="predicted"/>
<keyword evidence="5 6" id="KW-0472">Membrane</keyword>
<feature type="transmembrane region" description="Helical" evidence="6">
    <location>
        <begin position="28"/>
        <end position="46"/>
    </location>
</feature>
<dbReference type="Gene3D" id="1.20.1720.10">
    <property type="entry name" value="Multidrug resistance protein D"/>
    <property type="match status" value="1"/>
</dbReference>
<evidence type="ECO:0000256" key="2">
    <source>
        <dbReference type="ARBA" id="ARBA00022448"/>
    </source>
</evidence>
<feature type="transmembrane region" description="Helical" evidence="6">
    <location>
        <begin position="83"/>
        <end position="104"/>
    </location>
</feature>
<dbReference type="AlphaFoldDB" id="A0A381YZ18"/>
<feature type="transmembrane region" description="Helical" evidence="6">
    <location>
        <begin position="245"/>
        <end position="269"/>
    </location>
</feature>
<dbReference type="EMBL" id="UINC01019333">
    <property type="protein sequence ID" value="SVA81833.1"/>
    <property type="molecule type" value="Genomic_DNA"/>
</dbReference>
<dbReference type="InterPro" id="IPR011701">
    <property type="entry name" value="MFS"/>
</dbReference>
<evidence type="ECO:0000256" key="4">
    <source>
        <dbReference type="ARBA" id="ARBA00022989"/>
    </source>
</evidence>
<sequence length="451" mass="48261">MLLASLDFSVNVGLPEIARSFDANLTSVYKIITVYLGATATVQLILGRVADVYGLKRIYILGLLAYGLAVLLIGVATTLESVIATRILQALGNAVFLALSPAIVTASVPDTYRGQALGWMTAIGMIGMILGSFGAGFVIDHYGWRWIFLARVPLTILALGMSIWFLPAIRKSPEATLDLLSALLIVASILFLMCFLHQTQITGWFSSATMIYFASSSVAFYCLIRRQVTLSAPFIPRNLLRRSAVSLGLVCNFLMYLAIFVNWFVLPFFVAEIVGMGPASIGVFLTIPAIFLLISSPLGGAFADRTHPALASTVGMFIIFICLASFQSVNNLSTSFGFAVRMAGLGIGMGIFQSSNLSLIMGNVSPRELGIAGGLSGLSRNLGTVCSVVFLGAIFVTLKTTGQELTGTSSAQVSDAVTTYIEAFKFVYAIAAAVGFLGVLLNLWLWRSRKA</sequence>
<dbReference type="SUPFAM" id="SSF103473">
    <property type="entry name" value="MFS general substrate transporter"/>
    <property type="match status" value="1"/>
</dbReference>
<evidence type="ECO:0000256" key="6">
    <source>
        <dbReference type="SAM" id="Phobius"/>
    </source>
</evidence>
<evidence type="ECO:0000313" key="8">
    <source>
        <dbReference type="EMBL" id="SVA81833.1"/>
    </source>
</evidence>
<dbReference type="InterPro" id="IPR036259">
    <property type="entry name" value="MFS_trans_sf"/>
</dbReference>
<feature type="transmembrane region" description="Helical" evidence="6">
    <location>
        <begin position="179"/>
        <end position="198"/>
    </location>
</feature>
<evidence type="ECO:0000256" key="5">
    <source>
        <dbReference type="ARBA" id="ARBA00023136"/>
    </source>
</evidence>
<keyword evidence="3 6" id="KW-0812">Transmembrane</keyword>
<feature type="transmembrane region" description="Helical" evidence="6">
    <location>
        <begin position="145"/>
        <end position="167"/>
    </location>
</feature>
<name>A0A381YZ18_9ZZZZ</name>
<feature type="transmembrane region" description="Helical" evidence="6">
    <location>
        <begin position="204"/>
        <end position="224"/>
    </location>
</feature>
<dbReference type="Pfam" id="PF07690">
    <property type="entry name" value="MFS_1"/>
    <property type="match status" value="2"/>
</dbReference>
<protein>
    <recommendedName>
        <fullName evidence="7">Major facilitator superfamily (MFS) profile domain-containing protein</fullName>
    </recommendedName>
</protein>
<organism evidence="8">
    <name type="scientific">marine metagenome</name>
    <dbReference type="NCBI Taxonomy" id="408172"/>
    <lineage>
        <taxon>unclassified sequences</taxon>
        <taxon>metagenomes</taxon>
        <taxon>ecological metagenomes</taxon>
    </lineage>
</organism>
<feature type="transmembrane region" description="Helical" evidence="6">
    <location>
        <begin position="426"/>
        <end position="446"/>
    </location>
</feature>
<dbReference type="GO" id="GO:0022857">
    <property type="term" value="F:transmembrane transporter activity"/>
    <property type="evidence" value="ECO:0007669"/>
    <property type="project" value="InterPro"/>
</dbReference>
<feature type="transmembrane region" description="Helical" evidence="6">
    <location>
        <begin position="309"/>
        <end position="326"/>
    </location>
</feature>
<feature type="domain" description="Major facilitator superfamily (MFS) profile" evidence="7">
    <location>
        <begin position="1"/>
        <end position="450"/>
    </location>
</feature>
<evidence type="ECO:0000259" key="7">
    <source>
        <dbReference type="PROSITE" id="PS50850"/>
    </source>
</evidence>
<comment type="subcellular location">
    <subcellularLocation>
        <location evidence="1">Membrane</location>
        <topology evidence="1">Multi-pass membrane protein</topology>
    </subcellularLocation>
</comment>
<gene>
    <name evidence="8" type="ORF">METZ01_LOCUS134687</name>
</gene>
<feature type="transmembrane region" description="Helical" evidence="6">
    <location>
        <begin position="338"/>
        <end position="360"/>
    </location>
</feature>
<evidence type="ECO:0000256" key="1">
    <source>
        <dbReference type="ARBA" id="ARBA00004141"/>
    </source>
</evidence>
<feature type="transmembrane region" description="Helical" evidence="6">
    <location>
        <begin position="281"/>
        <end position="302"/>
    </location>
</feature>
<reference evidence="8" key="1">
    <citation type="submission" date="2018-05" db="EMBL/GenBank/DDBJ databases">
        <authorList>
            <person name="Lanie J.A."/>
            <person name="Ng W.-L."/>
            <person name="Kazmierczak K.M."/>
            <person name="Andrzejewski T.M."/>
            <person name="Davidsen T.M."/>
            <person name="Wayne K.J."/>
            <person name="Tettelin H."/>
            <person name="Glass J.I."/>
            <person name="Rusch D."/>
            <person name="Podicherti R."/>
            <person name="Tsui H.-C.T."/>
            <person name="Winkler M.E."/>
        </authorList>
    </citation>
    <scope>NUCLEOTIDE SEQUENCE</scope>
</reference>
<feature type="transmembrane region" description="Helical" evidence="6">
    <location>
        <begin position="58"/>
        <end position="77"/>
    </location>
</feature>
<evidence type="ECO:0000256" key="3">
    <source>
        <dbReference type="ARBA" id="ARBA00022692"/>
    </source>
</evidence>
<dbReference type="GO" id="GO:0016020">
    <property type="term" value="C:membrane"/>
    <property type="evidence" value="ECO:0007669"/>
    <property type="project" value="UniProtKB-SubCell"/>
</dbReference>
<keyword evidence="2" id="KW-0813">Transport</keyword>
<dbReference type="PROSITE" id="PS50850">
    <property type="entry name" value="MFS"/>
    <property type="match status" value="1"/>
</dbReference>
<feature type="transmembrane region" description="Helical" evidence="6">
    <location>
        <begin position="381"/>
        <end position="398"/>
    </location>
</feature>
<dbReference type="PANTHER" id="PTHR42718:SF9">
    <property type="entry name" value="MAJOR FACILITATOR SUPERFAMILY MULTIDRUG TRANSPORTER MFSC"/>
    <property type="match status" value="1"/>
</dbReference>